<accession>A0ABR2ZEL2</accession>
<keyword evidence="3" id="KW-1185">Reference proteome</keyword>
<name>A0ABR2ZEL2_9AGAR</name>
<reference evidence="2 3" key="1">
    <citation type="submission" date="2024-05" db="EMBL/GenBank/DDBJ databases">
        <title>A draft genome resource for the thread blight pathogen Marasmius tenuissimus strain MS-2.</title>
        <authorList>
            <person name="Yulfo-Soto G.E."/>
            <person name="Baruah I.K."/>
            <person name="Amoako-Attah I."/>
            <person name="Bukari Y."/>
            <person name="Meinhardt L.W."/>
            <person name="Bailey B.A."/>
            <person name="Cohen S.P."/>
        </authorList>
    </citation>
    <scope>NUCLEOTIDE SEQUENCE [LARGE SCALE GENOMIC DNA]</scope>
    <source>
        <strain evidence="2 3">MS-2</strain>
    </source>
</reference>
<proteinExistence type="predicted"/>
<dbReference type="EMBL" id="JBBXMP010000208">
    <property type="protein sequence ID" value="KAL0059758.1"/>
    <property type="molecule type" value="Genomic_DNA"/>
</dbReference>
<sequence>MSTERELRAQKLRRELLEYSTAFAQMHTEQKRTPSSQRRGSSRISGQIAILFRAQQKESSSSSTNVLNVLENSEDNTSITGDVWTRSLPPHLASWIIPSRPRDTQLAPVPLATRVSKKKKEVAPKFSWTIHSQHGRLQRPTPVPKPTKAISNRSMDADSASILTTTTSDTMLLSSSPVWWRRRFETPTDIEMREMEWQRTMEMAECLEEMEEEEECKY</sequence>
<evidence type="ECO:0000256" key="1">
    <source>
        <dbReference type="SAM" id="MobiDB-lite"/>
    </source>
</evidence>
<evidence type="ECO:0000313" key="2">
    <source>
        <dbReference type="EMBL" id="KAL0059758.1"/>
    </source>
</evidence>
<dbReference type="Proteomes" id="UP001437256">
    <property type="component" value="Unassembled WGS sequence"/>
</dbReference>
<protein>
    <submittedName>
        <fullName evidence="2">Uncharacterized protein</fullName>
    </submittedName>
</protein>
<feature type="region of interest" description="Disordered" evidence="1">
    <location>
        <begin position="132"/>
        <end position="151"/>
    </location>
</feature>
<feature type="region of interest" description="Disordered" evidence="1">
    <location>
        <begin position="24"/>
        <end position="43"/>
    </location>
</feature>
<gene>
    <name evidence="2" type="ORF">AAF712_013483</name>
</gene>
<evidence type="ECO:0000313" key="3">
    <source>
        <dbReference type="Proteomes" id="UP001437256"/>
    </source>
</evidence>
<comment type="caution">
    <text evidence="2">The sequence shown here is derived from an EMBL/GenBank/DDBJ whole genome shotgun (WGS) entry which is preliminary data.</text>
</comment>
<organism evidence="2 3">
    <name type="scientific">Marasmius tenuissimus</name>
    <dbReference type="NCBI Taxonomy" id="585030"/>
    <lineage>
        <taxon>Eukaryota</taxon>
        <taxon>Fungi</taxon>
        <taxon>Dikarya</taxon>
        <taxon>Basidiomycota</taxon>
        <taxon>Agaricomycotina</taxon>
        <taxon>Agaricomycetes</taxon>
        <taxon>Agaricomycetidae</taxon>
        <taxon>Agaricales</taxon>
        <taxon>Marasmiineae</taxon>
        <taxon>Marasmiaceae</taxon>
        <taxon>Marasmius</taxon>
    </lineage>
</organism>